<dbReference type="PANTHER" id="PTHR24421">
    <property type="entry name" value="NITRATE/NITRITE SENSOR PROTEIN NARX-RELATED"/>
    <property type="match status" value="1"/>
</dbReference>
<name>A0A495IB29_9MICO</name>
<protein>
    <submittedName>
        <fullName evidence="6">Signal transduction histidine kinase</fullName>
    </submittedName>
</protein>
<keyword evidence="4" id="KW-1133">Transmembrane helix</keyword>
<comment type="caution">
    <text evidence="6">The sequence shown here is derived from an EMBL/GenBank/DDBJ whole genome shotgun (WGS) entry which is preliminary data.</text>
</comment>
<dbReference type="GO" id="GO:0000160">
    <property type="term" value="P:phosphorelay signal transduction system"/>
    <property type="evidence" value="ECO:0007669"/>
    <property type="project" value="UniProtKB-KW"/>
</dbReference>
<feature type="transmembrane region" description="Helical" evidence="4">
    <location>
        <begin position="173"/>
        <end position="190"/>
    </location>
</feature>
<evidence type="ECO:0000256" key="3">
    <source>
        <dbReference type="ARBA" id="ARBA00023012"/>
    </source>
</evidence>
<evidence type="ECO:0000313" key="6">
    <source>
        <dbReference type="EMBL" id="RKR73213.1"/>
    </source>
</evidence>
<dbReference type="AlphaFoldDB" id="A0A495IB29"/>
<keyword evidence="4" id="KW-0472">Membrane</keyword>
<gene>
    <name evidence="6" type="ORF">C8E83_0303</name>
</gene>
<feature type="transmembrane region" description="Helical" evidence="4">
    <location>
        <begin position="30"/>
        <end position="51"/>
    </location>
</feature>
<keyword evidence="3" id="KW-0902">Two-component regulatory system</keyword>
<proteinExistence type="predicted"/>
<evidence type="ECO:0000259" key="5">
    <source>
        <dbReference type="Pfam" id="PF02518"/>
    </source>
</evidence>
<evidence type="ECO:0000256" key="4">
    <source>
        <dbReference type="SAM" id="Phobius"/>
    </source>
</evidence>
<dbReference type="OrthoDB" id="144293at2"/>
<dbReference type="InterPro" id="IPR003594">
    <property type="entry name" value="HATPase_dom"/>
</dbReference>
<feature type="transmembrane region" description="Helical" evidence="4">
    <location>
        <begin position="120"/>
        <end position="153"/>
    </location>
</feature>
<feature type="domain" description="Histidine kinase/HSP90-like ATPase" evidence="5">
    <location>
        <begin position="314"/>
        <end position="405"/>
    </location>
</feature>
<dbReference type="PANTHER" id="PTHR24421:SF61">
    <property type="entry name" value="OXYGEN SENSOR HISTIDINE KINASE NREB"/>
    <property type="match status" value="1"/>
</dbReference>
<dbReference type="EMBL" id="RBKS01000001">
    <property type="protein sequence ID" value="RKR73213.1"/>
    <property type="molecule type" value="Genomic_DNA"/>
</dbReference>
<dbReference type="Pfam" id="PF02518">
    <property type="entry name" value="HATPase_c"/>
    <property type="match status" value="1"/>
</dbReference>
<keyword evidence="7" id="KW-1185">Reference proteome</keyword>
<dbReference type="RefSeq" id="WP_147430043.1">
    <property type="nucleotide sequence ID" value="NZ_RBKS01000001.1"/>
</dbReference>
<dbReference type="InterPro" id="IPR036890">
    <property type="entry name" value="HATPase_C_sf"/>
</dbReference>
<feature type="transmembrane region" description="Helical" evidence="4">
    <location>
        <begin position="63"/>
        <end position="83"/>
    </location>
</feature>
<dbReference type="Proteomes" id="UP000280008">
    <property type="component" value="Unassembled WGS sequence"/>
</dbReference>
<organism evidence="6 7">
    <name type="scientific">Frondihabitans australicus</name>
    <dbReference type="NCBI Taxonomy" id="386892"/>
    <lineage>
        <taxon>Bacteria</taxon>
        <taxon>Bacillati</taxon>
        <taxon>Actinomycetota</taxon>
        <taxon>Actinomycetes</taxon>
        <taxon>Micrococcales</taxon>
        <taxon>Microbacteriaceae</taxon>
        <taxon>Frondihabitans</taxon>
    </lineage>
</organism>
<feature type="transmembrane region" description="Helical" evidence="4">
    <location>
        <begin position="89"/>
        <end position="108"/>
    </location>
</feature>
<evidence type="ECO:0000256" key="2">
    <source>
        <dbReference type="ARBA" id="ARBA00022777"/>
    </source>
</evidence>
<dbReference type="InterPro" id="IPR050482">
    <property type="entry name" value="Sensor_HK_TwoCompSys"/>
</dbReference>
<evidence type="ECO:0000256" key="1">
    <source>
        <dbReference type="ARBA" id="ARBA00022679"/>
    </source>
</evidence>
<keyword evidence="4" id="KW-0812">Transmembrane</keyword>
<dbReference type="GO" id="GO:0016301">
    <property type="term" value="F:kinase activity"/>
    <property type="evidence" value="ECO:0007669"/>
    <property type="project" value="UniProtKB-KW"/>
</dbReference>
<reference evidence="6 7" key="1">
    <citation type="submission" date="2018-10" db="EMBL/GenBank/DDBJ databases">
        <title>Sequencing the genomes of 1000 actinobacteria strains.</title>
        <authorList>
            <person name="Klenk H.-P."/>
        </authorList>
    </citation>
    <scope>NUCLEOTIDE SEQUENCE [LARGE SCALE GENOMIC DNA]</scope>
    <source>
        <strain evidence="6 7">DSM 17894</strain>
    </source>
</reference>
<sequence>MAADEPSGVPSSLRPRPARNPISGPLLDKIFARALSGLGIVFGLEAVPFVIAQQSHMQEAWGWIISLAIFGGIAAVGVASLIMRGLETAAAFVAISFLVALITWPLAVQDPTAVQPQVPWLWYLVTVATSAAAIAFSLWVATGYLFLAPIIYGLIRLTPSGGGADPLRAGLDAAYSIILGGAVLILITLLRQASHAVDSAQSMAVARYSGAIREHATELERVQVDAIVHDSVLTTFISAARAFSPDEQALATTMARNAMSHLTSAASVTPFDESSTSLQSMRERIRVFIQNLGADVEIRAKGLDDHTIPAAAAEALYSAAVQAVVNSVQHAGGEEISRWVSMNWEREQVRVEVGDTGSGFNPAAVPGERLGVRVSITERLANAGGEAAIHTKTGSGTVIHLTWPRSEPRPAAVPTELQEDAS</sequence>
<evidence type="ECO:0000313" key="7">
    <source>
        <dbReference type="Proteomes" id="UP000280008"/>
    </source>
</evidence>
<keyword evidence="1" id="KW-0808">Transferase</keyword>
<dbReference type="Gene3D" id="3.30.565.10">
    <property type="entry name" value="Histidine kinase-like ATPase, C-terminal domain"/>
    <property type="match status" value="1"/>
</dbReference>
<dbReference type="SUPFAM" id="SSF55874">
    <property type="entry name" value="ATPase domain of HSP90 chaperone/DNA topoisomerase II/histidine kinase"/>
    <property type="match status" value="1"/>
</dbReference>
<accession>A0A495IB29</accession>
<keyword evidence="2 6" id="KW-0418">Kinase</keyword>